<protein>
    <submittedName>
        <fullName evidence="2">Uncharacterized protein</fullName>
    </submittedName>
</protein>
<gene>
    <name evidence="2" type="ORF">E2C01_080812</name>
</gene>
<name>A0A5B7IN93_PORTR</name>
<evidence type="ECO:0000313" key="3">
    <source>
        <dbReference type="Proteomes" id="UP000324222"/>
    </source>
</evidence>
<comment type="caution">
    <text evidence="2">The sequence shown here is derived from an EMBL/GenBank/DDBJ whole genome shotgun (WGS) entry which is preliminary data.</text>
</comment>
<evidence type="ECO:0000256" key="1">
    <source>
        <dbReference type="SAM" id="MobiDB-lite"/>
    </source>
</evidence>
<keyword evidence="3" id="KW-1185">Reference proteome</keyword>
<sequence>MSSFEQLQKQAAALGLSGTDVLHYITSQQAYEQEEGPAMRQAQREEAKQQTQREEAEQQAQREEAEQQAQREEAERQE</sequence>
<accession>A0A5B7IN93</accession>
<dbReference type="AlphaFoldDB" id="A0A5B7IN93"/>
<dbReference type="Proteomes" id="UP000324222">
    <property type="component" value="Unassembled WGS sequence"/>
</dbReference>
<proteinExistence type="predicted"/>
<reference evidence="2 3" key="1">
    <citation type="submission" date="2019-05" db="EMBL/GenBank/DDBJ databases">
        <title>Another draft genome of Portunus trituberculatus and its Hox gene families provides insights of decapod evolution.</title>
        <authorList>
            <person name="Jeong J.-H."/>
            <person name="Song I."/>
            <person name="Kim S."/>
            <person name="Choi T."/>
            <person name="Kim D."/>
            <person name="Ryu S."/>
            <person name="Kim W."/>
        </authorList>
    </citation>
    <scope>NUCLEOTIDE SEQUENCE [LARGE SCALE GENOMIC DNA]</scope>
    <source>
        <tissue evidence="2">Muscle</tissue>
    </source>
</reference>
<dbReference type="EMBL" id="VSRR010070246">
    <property type="protein sequence ID" value="MPC86000.1"/>
    <property type="molecule type" value="Genomic_DNA"/>
</dbReference>
<feature type="region of interest" description="Disordered" evidence="1">
    <location>
        <begin position="28"/>
        <end position="78"/>
    </location>
</feature>
<evidence type="ECO:0000313" key="2">
    <source>
        <dbReference type="EMBL" id="MPC86000.1"/>
    </source>
</evidence>
<feature type="compositionally biased region" description="Basic and acidic residues" evidence="1">
    <location>
        <begin position="42"/>
        <end position="78"/>
    </location>
</feature>
<organism evidence="2 3">
    <name type="scientific">Portunus trituberculatus</name>
    <name type="common">Swimming crab</name>
    <name type="synonym">Neptunus trituberculatus</name>
    <dbReference type="NCBI Taxonomy" id="210409"/>
    <lineage>
        <taxon>Eukaryota</taxon>
        <taxon>Metazoa</taxon>
        <taxon>Ecdysozoa</taxon>
        <taxon>Arthropoda</taxon>
        <taxon>Crustacea</taxon>
        <taxon>Multicrustacea</taxon>
        <taxon>Malacostraca</taxon>
        <taxon>Eumalacostraca</taxon>
        <taxon>Eucarida</taxon>
        <taxon>Decapoda</taxon>
        <taxon>Pleocyemata</taxon>
        <taxon>Brachyura</taxon>
        <taxon>Eubrachyura</taxon>
        <taxon>Portunoidea</taxon>
        <taxon>Portunidae</taxon>
        <taxon>Portuninae</taxon>
        <taxon>Portunus</taxon>
    </lineage>
</organism>